<reference evidence="2" key="1">
    <citation type="journal article" date="2020" name="Stud. Mycol.">
        <title>101 Dothideomycetes genomes: a test case for predicting lifestyles and emergence of pathogens.</title>
        <authorList>
            <person name="Haridas S."/>
            <person name="Albert R."/>
            <person name="Binder M."/>
            <person name="Bloem J."/>
            <person name="Labutti K."/>
            <person name="Salamov A."/>
            <person name="Andreopoulos B."/>
            <person name="Baker S."/>
            <person name="Barry K."/>
            <person name="Bills G."/>
            <person name="Bluhm B."/>
            <person name="Cannon C."/>
            <person name="Castanera R."/>
            <person name="Culley D."/>
            <person name="Daum C."/>
            <person name="Ezra D."/>
            <person name="Gonzalez J."/>
            <person name="Henrissat B."/>
            <person name="Kuo A."/>
            <person name="Liang C."/>
            <person name="Lipzen A."/>
            <person name="Lutzoni F."/>
            <person name="Magnuson J."/>
            <person name="Mondo S."/>
            <person name="Nolan M."/>
            <person name="Ohm R."/>
            <person name="Pangilinan J."/>
            <person name="Park H.-J."/>
            <person name="Ramirez L."/>
            <person name="Alfaro M."/>
            <person name="Sun H."/>
            <person name="Tritt A."/>
            <person name="Yoshinaga Y."/>
            <person name="Zwiers L.-H."/>
            <person name="Turgeon B."/>
            <person name="Goodwin S."/>
            <person name="Spatafora J."/>
            <person name="Crous P."/>
            <person name="Grigoriev I."/>
        </authorList>
    </citation>
    <scope>NUCLEOTIDE SEQUENCE</scope>
    <source>
        <strain evidence="2">CBS 110217</strain>
    </source>
</reference>
<accession>A0A9P4GVP6</accession>
<name>A0A9P4GVP6_9PLEO</name>
<dbReference type="Pfam" id="PF13358">
    <property type="entry name" value="DDE_3"/>
    <property type="match status" value="1"/>
</dbReference>
<dbReference type="EMBL" id="ML978325">
    <property type="protein sequence ID" value="KAF2023773.1"/>
    <property type="molecule type" value="Genomic_DNA"/>
</dbReference>
<evidence type="ECO:0000313" key="3">
    <source>
        <dbReference type="Proteomes" id="UP000799777"/>
    </source>
</evidence>
<proteinExistence type="predicted"/>
<keyword evidence="3" id="KW-1185">Reference proteome</keyword>
<comment type="caution">
    <text evidence="2">The sequence shown here is derived from an EMBL/GenBank/DDBJ whole genome shotgun (WGS) entry which is preliminary data.</text>
</comment>
<dbReference type="Gene3D" id="3.30.420.10">
    <property type="entry name" value="Ribonuclease H-like superfamily/Ribonuclease H"/>
    <property type="match status" value="1"/>
</dbReference>
<protein>
    <recommendedName>
        <fullName evidence="1">Tc1-like transposase DDE domain-containing protein</fullName>
    </recommendedName>
</protein>
<dbReference type="GO" id="GO:0003676">
    <property type="term" value="F:nucleic acid binding"/>
    <property type="evidence" value="ECO:0007669"/>
    <property type="project" value="InterPro"/>
</dbReference>
<gene>
    <name evidence="2" type="ORF">EK21DRAFT_80103</name>
</gene>
<dbReference type="AlphaFoldDB" id="A0A9P4GVP6"/>
<sequence length="165" mass="19597">MSESDVNRRYNTRKRQYVPLKHDYKRGDRTRGGVDSYRHREGALKKVTPWINNLKKQGIECILLQDGALSHKARIARDYLTVEKVETMLWPGHSPEVNASEHAWPWIRRHVTRDFQPSCNEKECEQQWIAEWKEIPQSTINRWVMLIPEMVRRIIQHGGKNDFHG</sequence>
<evidence type="ECO:0000259" key="1">
    <source>
        <dbReference type="Pfam" id="PF13358"/>
    </source>
</evidence>
<dbReference type="InterPro" id="IPR038717">
    <property type="entry name" value="Tc1-like_DDE_dom"/>
</dbReference>
<evidence type="ECO:0000313" key="2">
    <source>
        <dbReference type="EMBL" id="KAF2023773.1"/>
    </source>
</evidence>
<dbReference type="InterPro" id="IPR036397">
    <property type="entry name" value="RNaseH_sf"/>
</dbReference>
<feature type="domain" description="Tc1-like transposase DDE" evidence="1">
    <location>
        <begin position="55"/>
        <end position="113"/>
    </location>
</feature>
<organism evidence="2 3">
    <name type="scientific">Setomelanomma holmii</name>
    <dbReference type="NCBI Taxonomy" id="210430"/>
    <lineage>
        <taxon>Eukaryota</taxon>
        <taxon>Fungi</taxon>
        <taxon>Dikarya</taxon>
        <taxon>Ascomycota</taxon>
        <taxon>Pezizomycotina</taxon>
        <taxon>Dothideomycetes</taxon>
        <taxon>Pleosporomycetidae</taxon>
        <taxon>Pleosporales</taxon>
        <taxon>Pleosporineae</taxon>
        <taxon>Phaeosphaeriaceae</taxon>
        <taxon>Setomelanomma</taxon>
    </lineage>
</organism>
<dbReference type="Proteomes" id="UP000799777">
    <property type="component" value="Unassembled WGS sequence"/>
</dbReference>
<dbReference type="OrthoDB" id="3774633at2759"/>